<keyword evidence="2" id="KW-0732">Signal</keyword>
<organism evidence="3">
    <name type="scientific">Glycine max</name>
    <name type="common">Soybean</name>
    <name type="synonym">Glycine hispida</name>
    <dbReference type="NCBI Taxonomy" id="3847"/>
    <lineage>
        <taxon>Eukaryota</taxon>
        <taxon>Viridiplantae</taxon>
        <taxon>Streptophyta</taxon>
        <taxon>Embryophyta</taxon>
        <taxon>Tracheophyta</taxon>
        <taxon>Spermatophyta</taxon>
        <taxon>Magnoliopsida</taxon>
        <taxon>eudicotyledons</taxon>
        <taxon>Gunneridae</taxon>
        <taxon>Pentapetalae</taxon>
        <taxon>rosids</taxon>
        <taxon>fabids</taxon>
        <taxon>Fabales</taxon>
        <taxon>Fabaceae</taxon>
        <taxon>Papilionoideae</taxon>
        <taxon>50 kb inversion clade</taxon>
        <taxon>NPAAA clade</taxon>
        <taxon>indigoferoid/millettioid clade</taxon>
        <taxon>Phaseoleae</taxon>
        <taxon>Glycine</taxon>
        <taxon>Glycine subgen. Soja</taxon>
    </lineage>
</organism>
<sequence>MPHMELRSTFTTCFFLLILILALPRFSRGESEALHTEIYEIDYRGPETHSSGVPPPHHFHIGKQHSTSHPQKGSVRGTKALGLRDSTYDENKVKKVHE</sequence>
<dbReference type="eggNOG" id="ENOG502SDQA">
    <property type="taxonomic scope" value="Eukaryota"/>
</dbReference>
<dbReference type="PaxDb" id="3847-GLYMA10G05780.1"/>
<dbReference type="FunCoup" id="A0A0R0HPN9">
    <property type="interactions" value="10"/>
</dbReference>
<evidence type="ECO:0008006" key="6">
    <source>
        <dbReference type="Google" id="ProtNLM"/>
    </source>
</evidence>
<feature type="compositionally biased region" description="Basic and acidic residues" evidence="1">
    <location>
        <begin position="86"/>
        <end position="98"/>
    </location>
</feature>
<feature type="region of interest" description="Disordered" evidence="1">
    <location>
        <begin position="46"/>
        <end position="98"/>
    </location>
</feature>
<proteinExistence type="predicted"/>
<gene>
    <name evidence="3" type="ORF">GLYMA_10G050600</name>
</gene>
<dbReference type="Proteomes" id="UP000008827">
    <property type="component" value="Chromosome 10"/>
</dbReference>
<reference evidence="3 4" key="1">
    <citation type="journal article" date="2010" name="Nature">
        <title>Genome sequence of the palaeopolyploid soybean.</title>
        <authorList>
            <person name="Schmutz J."/>
            <person name="Cannon S.B."/>
            <person name="Schlueter J."/>
            <person name="Ma J."/>
            <person name="Mitros T."/>
            <person name="Nelson W."/>
            <person name="Hyten D.L."/>
            <person name="Song Q."/>
            <person name="Thelen J.J."/>
            <person name="Cheng J."/>
            <person name="Xu D."/>
            <person name="Hellsten U."/>
            <person name="May G.D."/>
            <person name="Yu Y."/>
            <person name="Sakurai T."/>
            <person name="Umezawa T."/>
            <person name="Bhattacharyya M.K."/>
            <person name="Sandhu D."/>
            <person name="Valliyodan B."/>
            <person name="Lindquist E."/>
            <person name="Peto M."/>
            <person name="Grant D."/>
            <person name="Shu S."/>
            <person name="Goodstein D."/>
            <person name="Barry K."/>
            <person name="Futrell-Griggs M."/>
            <person name="Abernathy B."/>
            <person name="Du J."/>
            <person name="Tian Z."/>
            <person name="Zhu L."/>
            <person name="Gill N."/>
            <person name="Joshi T."/>
            <person name="Libault M."/>
            <person name="Sethuraman A."/>
            <person name="Zhang X.-C."/>
            <person name="Shinozaki K."/>
            <person name="Nguyen H.T."/>
            <person name="Wing R.A."/>
            <person name="Cregan P."/>
            <person name="Specht J."/>
            <person name="Grimwood J."/>
            <person name="Rokhsar D."/>
            <person name="Stacey G."/>
            <person name="Shoemaker R.C."/>
            <person name="Jackson S.A."/>
        </authorList>
    </citation>
    <scope>NUCLEOTIDE SEQUENCE [LARGE SCALE GENOMIC DNA]</scope>
    <source>
        <strain evidence="4">cv. Williams 82</strain>
        <tissue evidence="3">Callus</tissue>
    </source>
</reference>
<dbReference type="EMBL" id="CM000843">
    <property type="protein sequence ID" value="KRH32428.1"/>
    <property type="molecule type" value="Genomic_DNA"/>
</dbReference>
<feature type="signal peptide" evidence="2">
    <location>
        <begin position="1"/>
        <end position="29"/>
    </location>
</feature>
<accession>A0A0R0HPN9</accession>
<protein>
    <recommendedName>
        <fullName evidence="6">Transmembrane protein</fullName>
    </recommendedName>
</protein>
<dbReference type="Gramene" id="KRH32428">
    <property type="protein sequence ID" value="KRH32428"/>
    <property type="gene ID" value="GLYMA_10G050600"/>
</dbReference>
<keyword evidence="5" id="KW-1185">Reference proteome</keyword>
<dbReference type="AlphaFoldDB" id="A0A0R0HPN9"/>
<dbReference type="OrthoDB" id="1932094at2759"/>
<dbReference type="EnsemblPlants" id="KRH32428">
    <property type="protein sequence ID" value="KRH32428"/>
    <property type="gene ID" value="GLYMA_10G050600"/>
</dbReference>
<evidence type="ECO:0000256" key="1">
    <source>
        <dbReference type="SAM" id="MobiDB-lite"/>
    </source>
</evidence>
<dbReference type="OMA" id="FHIGKPH"/>
<evidence type="ECO:0000313" key="5">
    <source>
        <dbReference type="Proteomes" id="UP000008827"/>
    </source>
</evidence>
<reference evidence="4" key="2">
    <citation type="submission" date="2018-02" db="UniProtKB">
        <authorList>
            <consortium name="EnsemblPlants"/>
        </authorList>
    </citation>
    <scope>IDENTIFICATION</scope>
    <source>
        <strain evidence="4">Williams 82</strain>
    </source>
</reference>
<reference evidence="3" key="3">
    <citation type="submission" date="2018-07" db="EMBL/GenBank/DDBJ databases">
        <title>WGS assembly of Glycine max.</title>
        <authorList>
            <person name="Schmutz J."/>
            <person name="Cannon S."/>
            <person name="Schlueter J."/>
            <person name="Ma J."/>
            <person name="Mitros T."/>
            <person name="Nelson W."/>
            <person name="Hyten D."/>
            <person name="Song Q."/>
            <person name="Thelen J."/>
            <person name="Cheng J."/>
            <person name="Xu D."/>
            <person name="Hellsten U."/>
            <person name="May G."/>
            <person name="Yu Y."/>
            <person name="Sakurai T."/>
            <person name="Umezawa T."/>
            <person name="Bhattacharyya M."/>
            <person name="Sandhu D."/>
            <person name="Valliyodan B."/>
            <person name="Lindquist E."/>
            <person name="Peto M."/>
            <person name="Grant D."/>
            <person name="Shu S."/>
            <person name="Goodstein D."/>
            <person name="Barry K."/>
            <person name="Futrell-Griggs M."/>
            <person name="Abernathy B."/>
            <person name="Du J."/>
            <person name="Tian Z."/>
            <person name="Zhu L."/>
            <person name="Gill N."/>
            <person name="Joshi T."/>
            <person name="Libault M."/>
            <person name="Sethuraman A."/>
            <person name="Zhang X."/>
            <person name="Shinozaki K."/>
            <person name="Nguyen H."/>
            <person name="Wing R."/>
            <person name="Cregan P."/>
            <person name="Specht J."/>
            <person name="Grimwood J."/>
            <person name="Rokhsar D."/>
            <person name="Stacey G."/>
            <person name="Shoemaker R."/>
            <person name="Jackson S."/>
        </authorList>
    </citation>
    <scope>NUCLEOTIDE SEQUENCE</scope>
    <source>
        <tissue evidence="3">Callus</tissue>
    </source>
</reference>
<name>A0A0R0HPN9_SOYBN</name>
<evidence type="ECO:0000313" key="3">
    <source>
        <dbReference type="EMBL" id="KRH32428.1"/>
    </source>
</evidence>
<dbReference type="InParanoid" id="A0A0R0HPN9"/>
<evidence type="ECO:0000256" key="2">
    <source>
        <dbReference type="SAM" id="SignalP"/>
    </source>
</evidence>
<evidence type="ECO:0000313" key="4">
    <source>
        <dbReference type="EnsemblPlants" id="KRH32428"/>
    </source>
</evidence>
<feature type="chain" id="PRO_5014521621" description="Transmembrane protein" evidence="2">
    <location>
        <begin position="30"/>
        <end position="98"/>
    </location>
</feature>